<dbReference type="RefSeq" id="WP_264911441.1">
    <property type="nucleotide sequence ID" value="NZ_JAPDUL010000001.1"/>
</dbReference>
<keyword evidence="1" id="KW-0802">TPR repeat</keyword>
<dbReference type="Proteomes" id="UP001209476">
    <property type="component" value="Unassembled WGS sequence"/>
</dbReference>
<dbReference type="PROSITE" id="PS51186">
    <property type="entry name" value="GNAT"/>
    <property type="match status" value="1"/>
</dbReference>
<dbReference type="InterPro" id="IPR019734">
    <property type="entry name" value="TPR_rpt"/>
</dbReference>
<dbReference type="PROSITE" id="PS50005">
    <property type="entry name" value="TPR"/>
    <property type="match status" value="1"/>
</dbReference>
<sequence length="279" mass="32626">MSNDVAEREYTYDIREHKPPITRLRFLTHSDETFVKELCSDKDFKKYLTLGKYGDDIDSFFKQTMDYFKRGLAFPYVIETMDSEPVGMITCQIEQENNLTIGYVTYAVLPDYRNYGLASEALMNMRNETKEAGVESVVLFISTENKASRRVAEKCGFKCKDEQLFFADEEGISIMLPWKYVFSEHISKREVMVKKALEAFKKEECDKALRLFENSLRFKCPRRCTYSDGIIYSYIGDVYTYQHQLGKAYDAYKKALSLGCSDDRINKQIKWLESNMYSL</sequence>
<dbReference type="InterPro" id="IPR016181">
    <property type="entry name" value="Acyl_CoA_acyltransferase"/>
</dbReference>
<dbReference type="SUPFAM" id="SSF48452">
    <property type="entry name" value="TPR-like"/>
    <property type="match status" value="1"/>
</dbReference>
<dbReference type="Pfam" id="PF13302">
    <property type="entry name" value="Acetyltransf_3"/>
    <property type="match status" value="1"/>
</dbReference>
<name>A0AAW5UZE6_9BACT</name>
<dbReference type="InterPro" id="IPR051531">
    <property type="entry name" value="N-acetyltransferase"/>
</dbReference>
<dbReference type="PANTHER" id="PTHR43792">
    <property type="entry name" value="GNAT FAMILY, PUTATIVE (AFU_ORTHOLOGUE AFUA_3G00765)-RELATED-RELATED"/>
    <property type="match status" value="1"/>
</dbReference>
<dbReference type="GO" id="GO:0016747">
    <property type="term" value="F:acyltransferase activity, transferring groups other than amino-acyl groups"/>
    <property type="evidence" value="ECO:0007669"/>
    <property type="project" value="InterPro"/>
</dbReference>
<dbReference type="CDD" id="cd04301">
    <property type="entry name" value="NAT_SF"/>
    <property type="match status" value="1"/>
</dbReference>
<comment type="caution">
    <text evidence="3">The sequence shown here is derived from an EMBL/GenBank/DDBJ whole genome shotgun (WGS) entry which is preliminary data.</text>
</comment>
<organism evidence="3 4">
    <name type="scientific">Segatella copri</name>
    <dbReference type="NCBI Taxonomy" id="165179"/>
    <lineage>
        <taxon>Bacteria</taxon>
        <taxon>Pseudomonadati</taxon>
        <taxon>Bacteroidota</taxon>
        <taxon>Bacteroidia</taxon>
        <taxon>Bacteroidales</taxon>
        <taxon>Prevotellaceae</taxon>
        <taxon>Segatella</taxon>
    </lineage>
</organism>
<gene>
    <name evidence="3" type="ORF">ONS98_07895</name>
</gene>
<evidence type="ECO:0000313" key="4">
    <source>
        <dbReference type="Proteomes" id="UP001209476"/>
    </source>
</evidence>
<feature type="repeat" description="TPR" evidence="1">
    <location>
        <begin position="229"/>
        <end position="262"/>
    </location>
</feature>
<protein>
    <submittedName>
        <fullName evidence="3">GNAT family N-acetyltransferase</fullName>
    </submittedName>
</protein>
<dbReference type="EMBL" id="JAPDUM010000001">
    <property type="protein sequence ID" value="MCW4165137.1"/>
    <property type="molecule type" value="Genomic_DNA"/>
</dbReference>
<dbReference type="Gene3D" id="3.40.630.30">
    <property type="match status" value="1"/>
</dbReference>
<evidence type="ECO:0000313" key="3">
    <source>
        <dbReference type="EMBL" id="MCW4165137.1"/>
    </source>
</evidence>
<dbReference type="InterPro" id="IPR011990">
    <property type="entry name" value="TPR-like_helical_dom_sf"/>
</dbReference>
<proteinExistence type="predicted"/>
<feature type="domain" description="N-acetyltransferase" evidence="2">
    <location>
        <begin position="22"/>
        <end position="179"/>
    </location>
</feature>
<evidence type="ECO:0000256" key="1">
    <source>
        <dbReference type="PROSITE-ProRule" id="PRU00339"/>
    </source>
</evidence>
<dbReference type="Gene3D" id="1.25.40.10">
    <property type="entry name" value="Tetratricopeptide repeat domain"/>
    <property type="match status" value="1"/>
</dbReference>
<reference evidence="3" key="1">
    <citation type="submission" date="2022-11" db="EMBL/GenBank/DDBJ databases">
        <title>Genomic repertoires linked with pathogenic potency of arthritogenic Prevotella copri isolated from the gut of rheumatoid arthritis patients.</title>
        <authorList>
            <person name="Nii T."/>
            <person name="Maeda Y."/>
            <person name="Motooka D."/>
            <person name="Naito M."/>
            <person name="Matsumoto Y."/>
            <person name="Ogawa T."/>
            <person name="Oguro-Igashira E."/>
            <person name="Kishikawa T."/>
            <person name="Yamashita M."/>
            <person name="Koizumi S."/>
            <person name="Kurakawa T."/>
            <person name="Okumura R."/>
            <person name="Kayama H."/>
            <person name="Murakami M."/>
            <person name="Sakaguchi T."/>
            <person name="Das B."/>
            <person name="Nakamura S."/>
            <person name="Okada Y."/>
            <person name="Kumanogoh A."/>
            <person name="Takeda K."/>
        </authorList>
    </citation>
    <scope>NUCLEOTIDE SEQUENCE</scope>
    <source>
        <strain evidence="3">RA-N001-16</strain>
    </source>
</reference>
<accession>A0AAW5UZE6</accession>
<evidence type="ECO:0000259" key="2">
    <source>
        <dbReference type="PROSITE" id="PS51186"/>
    </source>
</evidence>
<dbReference type="SUPFAM" id="SSF55729">
    <property type="entry name" value="Acyl-CoA N-acyltransferases (Nat)"/>
    <property type="match status" value="1"/>
</dbReference>
<dbReference type="InterPro" id="IPR000182">
    <property type="entry name" value="GNAT_dom"/>
</dbReference>
<dbReference type="AlphaFoldDB" id="A0AAW5UZE6"/>